<comment type="caution">
    <text evidence="2">The sequence shown here is derived from an EMBL/GenBank/DDBJ whole genome shotgun (WGS) entry which is preliminary data.</text>
</comment>
<accession>A0ABU7MQ47</accession>
<dbReference type="RefSeq" id="WP_330503755.1">
    <property type="nucleotide sequence ID" value="NZ_JAZDUE010000003.1"/>
</dbReference>
<keyword evidence="3" id="KW-1185">Reference proteome</keyword>
<gene>
    <name evidence="2" type="ORF">V1Y59_05125</name>
</gene>
<evidence type="ECO:0000256" key="1">
    <source>
        <dbReference type="SAM" id="SignalP"/>
    </source>
</evidence>
<feature type="chain" id="PRO_5046709167" description="Secreted protein" evidence="1">
    <location>
        <begin position="32"/>
        <end position="153"/>
    </location>
</feature>
<reference evidence="2 3" key="1">
    <citation type="submission" date="2024-01" db="EMBL/GenBank/DDBJ databases">
        <title>Draft genome sequence of Gordonia sp. PKS22-38.</title>
        <authorList>
            <person name="Suphannarot A."/>
            <person name="Mingma R."/>
        </authorList>
    </citation>
    <scope>NUCLEOTIDE SEQUENCE [LARGE SCALE GENOMIC DNA]</scope>
    <source>
        <strain evidence="2 3">PKS22-38</strain>
    </source>
</reference>
<feature type="signal peptide" evidence="1">
    <location>
        <begin position="1"/>
        <end position="31"/>
    </location>
</feature>
<organism evidence="2 3">
    <name type="scientific">Gordonia prachuapensis</name>
    <dbReference type="NCBI Taxonomy" id="3115651"/>
    <lineage>
        <taxon>Bacteria</taxon>
        <taxon>Bacillati</taxon>
        <taxon>Actinomycetota</taxon>
        <taxon>Actinomycetes</taxon>
        <taxon>Mycobacteriales</taxon>
        <taxon>Gordoniaceae</taxon>
        <taxon>Gordonia</taxon>
    </lineage>
</organism>
<evidence type="ECO:0008006" key="4">
    <source>
        <dbReference type="Google" id="ProtNLM"/>
    </source>
</evidence>
<dbReference type="Proteomes" id="UP001335729">
    <property type="component" value="Unassembled WGS sequence"/>
</dbReference>
<dbReference type="EMBL" id="JAZDUE010000003">
    <property type="protein sequence ID" value="MEE4022454.1"/>
    <property type="molecule type" value="Genomic_DNA"/>
</dbReference>
<proteinExistence type="predicted"/>
<name>A0ABU7MQ47_9ACTN</name>
<evidence type="ECO:0000313" key="2">
    <source>
        <dbReference type="EMBL" id="MEE4022454.1"/>
    </source>
</evidence>
<sequence>MNRAPRIAATVAAAGLAATGIGAVAAPSAAAAPTTTLCSFTYPNPNLPLIWAESTASATPTAPGKVTLRLTTDSRSFIGYSQQFRVSWANLDTGYSGVANTTARVVGSETVLTIPDVATEPGRIALVLGAMSTGTLNPNSVSTEDCSAEYTVS</sequence>
<keyword evidence="1" id="KW-0732">Signal</keyword>
<protein>
    <recommendedName>
        <fullName evidence="4">Secreted protein</fullName>
    </recommendedName>
</protein>
<evidence type="ECO:0000313" key="3">
    <source>
        <dbReference type="Proteomes" id="UP001335729"/>
    </source>
</evidence>